<keyword evidence="1" id="KW-1133">Transmembrane helix</keyword>
<feature type="transmembrane region" description="Helical" evidence="1">
    <location>
        <begin position="84"/>
        <end position="105"/>
    </location>
</feature>
<feature type="transmembrane region" description="Helical" evidence="1">
    <location>
        <begin position="333"/>
        <end position="353"/>
    </location>
</feature>
<sequence>MQNAQAGRVLGLIAGVFGGIVVLAALRGGFDFAKHETDMLHLVDLVLRLEGGAKLHEDVMTPLGLWGLLPFVVLKEAGLGLGAALKWGQILVAGLLLLPTVWVAVSRFRTVPLALAFGAVVLFLAAGMVYGGDDVKLSLSMHYNRWAWAVVFLPLALVILPAERENALADGAVIGAAMAALVLIKATYFVAFAPAVVLGLLLRRQGRVIVISAAVGLGLLGLQTLVSGFGFWQAYLADLLAVARSPVRPAPGQGWAQVMLSPAYAAGTLLAVGSVLWLRGRLKDEPAGLILAVLLPGAIYVSYQNFGNDPLWLLLWGLVLFVLAQGQEKRRSLGLMGALALAFVAAPTINIAMSPLRHILQPQAAFEPLMARHPDLRGVSVRFERPLGTYALDAEDRVCTLAGGSVAHMRAMAARLESAGLGGQPTYVAGLFNTLWLYGDFEPLTDGAPWYYGGLPGIENARLFVLPECSFKPEFKALVMEEIAARGIVLEPIYQDDLLAAFRVQLPK</sequence>
<evidence type="ECO:0000256" key="1">
    <source>
        <dbReference type="SAM" id="Phobius"/>
    </source>
</evidence>
<dbReference type="AlphaFoldDB" id="A0A1H3H993"/>
<feature type="transmembrane region" description="Helical" evidence="1">
    <location>
        <begin position="287"/>
        <end position="304"/>
    </location>
</feature>
<name>A0A1H3H993_9RHOB</name>
<keyword evidence="1" id="KW-0812">Transmembrane</keyword>
<evidence type="ECO:0008006" key="4">
    <source>
        <dbReference type="Google" id="ProtNLM"/>
    </source>
</evidence>
<dbReference type="Proteomes" id="UP000199026">
    <property type="component" value="Unassembled WGS sequence"/>
</dbReference>
<proteinExistence type="predicted"/>
<keyword evidence="1" id="KW-0472">Membrane</keyword>
<feature type="transmembrane region" description="Helical" evidence="1">
    <location>
        <begin position="255"/>
        <end position="278"/>
    </location>
</feature>
<feature type="transmembrane region" description="Helical" evidence="1">
    <location>
        <begin position="111"/>
        <end position="131"/>
    </location>
</feature>
<accession>A0A1H3H993</accession>
<dbReference type="RefSeq" id="WP_089887246.1">
    <property type="nucleotide sequence ID" value="NZ_CALJFH010000018.1"/>
</dbReference>
<feature type="transmembrane region" description="Helical" evidence="1">
    <location>
        <begin position="310"/>
        <end position="326"/>
    </location>
</feature>
<dbReference type="GeneID" id="78123096"/>
<feature type="transmembrane region" description="Helical" evidence="1">
    <location>
        <begin position="208"/>
        <end position="235"/>
    </location>
</feature>
<evidence type="ECO:0000313" key="3">
    <source>
        <dbReference type="Proteomes" id="UP000199026"/>
    </source>
</evidence>
<keyword evidence="3" id="KW-1185">Reference proteome</keyword>
<dbReference type="OrthoDB" id="7993201at2"/>
<evidence type="ECO:0000313" key="2">
    <source>
        <dbReference type="EMBL" id="SDY11930.1"/>
    </source>
</evidence>
<reference evidence="2 3" key="1">
    <citation type="submission" date="2016-10" db="EMBL/GenBank/DDBJ databases">
        <authorList>
            <person name="de Groot N.N."/>
        </authorList>
    </citation>
    <scope>NUCLEOTIDE SEQUENCE [LARGE SCALE GENOMIC DNA]</scope>
    <source>
        <strain evidence="2 3">DSM 24677</strain>
    </source>
</reference>
<gene>
    <name evidence="2" type="ORF">SAMN05444486_101289</name>
</gene>
<dbReference type="EMBL" id="FNPR01000001">
    <property type="protein sequence ID" value="SDY11930.1"/>
    <property type="molecule type" value="Genomic_DNA"/>
</dbReference>
<protein>
    <recommendedName>
        <fullName evidence="4">4-amino-4-deoxy-L-arabinose transferase</fullName>
    </recommendedName>
</protein>
<feature type="transmembrane region" description="Helical" evidence="1">
    <location>
        <begin position="174"/>
        <end position="201"/>
    </location>
</feature>
<feature type="transmembrane region" description="Helical" evidence="1">
    <location>
        <begin position="6"/>
        <end position="26"/>
    </location>
</feature>
<organism evidence="2 3">
    <name type="scientific">Lentibacter algarum</name>
    <dbReference type="NCBI Taxonomy" id="576131"/>
    <lineage>
        <taxon>Bacteria</taxon>
        <taxon>Pseudomonadati</taxon>
        <taxon>Pseudomonadota</taxon>
        <taxon>Alphaproteobacteria</taxon>
        <taxon>Rhodobacterales</taxon>
        <taxon>Roseobacteraceae</taxon>
        <taxon>Lentibacter</taxon>
    </lineage>
</organism>